<dbReference type="Proteomes" id="UP001275084">
    <property type="component" value="Unassembled WGS sequence"/>
</dbReference>
<keyword evidence="2 5" id="KW-0645">Protease</keyword>
<dbReference type="PROSITE" id="PS00136">
    <property type="entry name" value="SUBTILASE_ASP"/>
    <property type="match status" value="1"/>
</dbReference>
<comment type="similarity">
    <text evidence="1 5 6">Belongs to the peptidase S8 family.</text>
</comment>
<feature type="active site" description="Charge relay system" evidence="5">
    <location>
        <position position="598"/>
    </location>
</feature>
<sequence>MSSLAAVEKISNLCDELAYATRGTSLSLLVETYGIFGAWVSAISSAKTSESYPIDTLEDLIKRKAFEPALTFEAFKMQEPWRVRFTPLETRKLALQLGLCLLDFFDANLSPGKIYFLRQSGQQLQKDQPYLAFDSSLPAAEALHTFRIGHPTLLSFAKLLLEIYTGAGVLAGTVSPHYDQNNNTIWVDLLAYLDEFEKERDDCYLKAVRGCLMVHRKISKALTSSDEGDSDTVIRKALYKNVVRHLKRALEEATPRPRHKRQRSQSPPAINRDQYLESRPTYTQNSTTSTCPPPRDKAKSPLSNWETTDKFHKRQRTTAGHNTSSPLPEPQPWNSSSCSPSVRSGSLFDDTTPVDSQFPRNLTIYADSFISTQNTIYERALLVEMENQSPIKVAVLDTGLDLGHPHIQASRERVIEAWTWLRGTEGEKLGNPGDVCGHGTHVTGLLLDMAPDCNVYVAQIADSSTAEPISAHTIAKAVMHAVKIWKVDIISMSFGFPDEGELGCAELRDAILAAHSAGVLMFAAASNSGVHSATPAFPARMNNVFCVYAGDGMGNPAPTTPNPRKNRYNFMTLGEAVESAWPRALCKPPWTMRKSGTSFAVPIAVGIAAFMLLYAMHTLAPADAIKFKEFDKMQDLLFHLSNERSGYNVLTLVEFFGRSPAARKLLLMNLLKGKPWKI</sequence>
<dbReference type="SUPFAM" id="SSF52743">
    <property type="entry name" value="Subtilisin-like"/>
    <property type="match status" value="1"/>
</dbReference>
<gene>
    <name evidence="11" type="ORF">B0T25DRAFT_246769</name>
</gene>
<evidence type="ECO:0000256" key="2">
    <source>
        <dbReference type="ARBA" id="ARBA00022670"/>
    </source>
</evidence>
<dbReference type="GO" id="GO:0006508">
    <property type="term" value="P:proteolysis"/>
    <property type="evidence" value="ECO:0007669"/>
    <property type="project" value="UniProtKB-KW"/>
</dbReference>
<dbReference type="Pfam" id="PF00082">
    <property type="entry name" value="Peptidase_S8"/>
    <property type="match status" value="1"/>
</dbReference>
<dbReference type="InterPro" id="IPR000209">
    <property type="entry name" value="Peptidase_S8/S53_dom"/>
</dbReference>
<feature type="active site" description="Charge relay system" evidence="5">
    <location>
        <position position="397"/>
    </location>
</feature>
<evidence type="ECO:0000256" key="8">
    <source>
        <dbReference type="SAM" id="Phobius"/>
    </source>
</evidence>
<dbReference type="PROSITE" id="PS51892">
    <property type="entry name" value="SUBTILASE"/>
    <property type="match status" value="1"/>
</dbReference>
<keyword evidence="12" id="KW-1185">Reference proteome</keyword>
<dbReference type="InterPro" id="IPR015500">
    <property type="entry name" value="Peptidase_S8_subtilisin-rel"/>
</dbReference>
<feature type="compositionally biased region" description="Low complexity" evidence="7">
    <location>
        <begin position="335"/>
        <end position="346"/>
    </location>
</feature>
<comment type="caution">
    <text evidence="11">The sequence shown here is derived from an EMBL/GenBank/DDBJ whole genome shotgun (WGS) entry which is preliminary data.</text>
</comment>
<keyword evidence="3 5" id="KW-0378">Hydrolase</keyword>
<evidence type="ECO:0000313" key="11">
    <source>
        <dbReference type="EMBL" id="KAK3349609.1"/>
    </source>
</evidence>
<dbReference type="GO" id="GO:0004252">
    <property type="term" value="F:serine-type endopeptidase activity"/>
    <property type="evidence" value="ECO:0007669"/>
    <property type="project" value="UniProtKB-UniRule"/>
</dbReference>
<accession>A0AAJ0HEY0</accession>
<keyword evidence="8" id="KW-0812">Transmembrane</keyword>
<keyword evidence="8" id="KW-1133">Transmembrane helix</keyword>
<organism evidence="11 12">
    <name type="scientific">Lasiosphaeria hispida</name>
    <dbReference type="NCBI Taxonomy" id="260671"/>
    <lineage>
        <taxon>Eukaryota</taxon>
        <taxon>Fungi</taxon>
        <taxon>Dikarya</taxon>
        <taxon>Ascomycota</taxon>
        <taxon>Pezizomycotina</taxon>
        <taxon>Sordariomycetes</taxon>
        <taxon>Sordariomycetidae</taxon>
        <taxon>Sordariales</taxon>
        <taxon>Lasiosphaeriaceae</taxon>
        <taxon>Lasiosphaeria</taxon>
    </lineage>
</organism>
<feature type="transmembrane region" description="Helical" evidence="8">
    <location>
        <begin position="599"/>
        <end position="620"/>
    </location>
</feature>
<dbReference type="InterPro" id="IPR056002">
    <property type="entry name" value="DUF7580"/>
</dbReference>
<feature type="region of interest" description="Disordered" evidence="7">
    <location>
        <begin position="249"/>
        <end position="353"/>
    </location>
</feature>
<name>A0AAJ0HEY0_9PEZI</name>
<dbReference type="AlphaFoldDB" id="A0AAJ0HEY0"/>
<proteinExistence type="inferred from homology"/>
<evidence type="ECO:0000256" key="1">
    <source>
        <dbReference type="ARBA" id="ARBA00011073"/>
    </source>
</evidence>
<dbReference type="PROSITE" id="PS00138">
    <property type="entry name" value="SUBTILASE_SER"/>
    <property type="match status" value="1"/>
</dbReference>
<evidence type="ECO:0000256" key="5">
    <source>
        <dbReference type="PROSITE-ProRule" id="PRU01240"/>
    </source>
</evidence>
<evidence type="ECO:0000256" key="4">
    <source>
        <dbReference type="ARBA" id="ARBA00022825"/>
    </source>
</evidence>
<dbReference type="PANTHER" id="PTHR43806">
    <property type="entry name" value="PEPTIDASE S8"/>
    <property type="match status" value="1"/>
</dbReference>
<feature type="domain" description="Peptidase S8/S53" evidence="9">
    <location>
        <begin position="391"/>
        <end position="639"/>
    </location>
</feature>
<evidence type="ECO:0000256" key="3">
    <source>
        <dbReference type="ARBA" id="ARBA00022801"/>
    </source>
</evidence>
<feature type="domain" description="DUF7580" evidence="10">
    <location>
        <begin position="7"/>
        <end position="252"/>
    </location>
</feature>
<evidence type="ECO:0000259" key="10">
    <source>
        <dbReference type="Pfam" id="PF24476"/>
    </source>
</evidence>
<dbReference type="EMBL" id="JAUIQD010000005">
    <property type="protein sequence ID" value="KAK3349609.1"/>
    <property type="molecule type" value="Genomic_DNA"/>
</dbReference>
<dbReference type="InterPro" id="IPR036852">
    <property type="entry name" value="Peptidase_S8/S53_dom_sf"/>
</dbReference>
<dbReference type="Gene3D" id="3.40.50.200">
    <property type="entry name" value="Peptidase S8/S53 domain"/>
    <property type="match status" value="1"/>
</dbReference>
<dbReference type="InterPro" id="IPR023828">
    <property type="entry name" value="Peptidase_S8_Ser-AS"/>
</dbReference>
<dbReference type="PANTHER" id="PTHR43806:SF11">
    <property type="entry name" value="CEREVISIN-RELATED"/>
    <property type="match status" value="1"/>
</dbReference>
<keyword evidence="8" id="KW-0472">Membrane</keyword>
<dbReference type="PRINTS" id="PR00723">
    <property type="entry name" value="SUBTILISIN"/>
</dbReference>
<evidence type="ECO:0000256" key="7">
    <source>
        <dbReference type="SAM" id="MobiDB-lite"/>
    </source>
</evidence>
<dbReference type="CDD" id="cd00306">
    <property type="entry name" value="Peptidases_S8_S53"/>
    <property type="match status" value="1"/>
</dbReference>
<dbReference type="InterPro" id="IPR023827">
    <property type="entry name" value="Peptidase_S8_Asp-AS"/>
</dbReference>
<feature type="compositionally biased region" description="Polar residues" evidence="7">
    <location>
        <begin position="280"/>
        <end position="290"/>
    </location>
</feature>
<evidence type="ECO:0000313" key="12">
    <source>
        <dbReference type="Proteomes" id="UP001275084"/>
    </source>
</evidence>
<protein>
    <submittedName>
        <fullName evidence="11">Peptidase S8/S53 domain-containing protein</fullName>
    </submittedName>
</protein>
<keyword evidence="4 5" id="KW-0720">Serine protease</keyword>
<feature type="compositionally biased region" description="Polar residues" evidence="7">
    <location>
        <begin position="317"/>
        <end position="326"/>
    </location>
</feature>
<evidence type="ECO:0000256" key="6">
    <source>
        <dbReference type="RuleBase" id="RU003355"/>
    </source>
</evidence>
<dbReference type="Pfam" id="PF24476">
    <property type="entry name" value="DUF7580"/>
    <property type="match status" value="1"/>
</dbReference>
<evidence type="ECO:0000259" key="9">
    <source>
        <dbReference type="Pfam" id="PF00082"/>
    </source>
</evidence>
<reference evidence="11" key="2">
    <citation type="submission" date="2023-06" db="EMBL/GenBank/DDBJ databases">
        <authorList>
            <consortium name="Lawrence Berkeley National Laboratory"/>
            <person name="Haridas S."/>
            <person name="Hensen N."/>
            <person name="Bonometti L."/>
            <person name="Westerberg I."/>
            <person name="Brannstrom I.O."/>
            <person name="Guillou S."/>
            <person name="Cros-Aarteil S."/>
            <person name="Calhoun S."/>
            <person name="Kuo A."/>
            <person name="Mondo S."/>
            <person name="Pangilinan J."/>
            <person name="Riley R."/>
            <person name="Labutti K."/>
            <person name="Andreopoulos B."/>
            <person name="Lipzen A."/>
            <person name="Chen C."/>
            <person name="Yanf M."/>
            <person name="Daum C."/>
            <person name="Ng V."/>
            <person name="Clum A."/>
            <person name="Steindorff A."/>
            <person name="Ohm R."/>
            <person name="Martin F."/>
            <person name="Silar P."/>
            <person name="Natvig D."/>
            <person name="Lalanne C."/>
            <person name="Gautier V."/>
            <person name="Ament-Velasquez S.L."/>
            <person name="Kruys A."/>
            <person name="Hutchinson M.I."/>
            <person name="Powell A.J."/>
            <person name="Barry K."/>
            <person name="Miller A.N."/>
            <person name="Grigoriev I.V."/>
            <person name="Debuchy R."/>
            <person name="Gladieux P."/>
            <person name="Thoren M.H."/>
            <person name="Johannesson H."/>
        </authorList>
    </citation>
    <scope>NUCLEOTIDE SEQUENCE</scope>
    <source>
        <strain evidence="11">CBS 955.72</strain>
    </source>
</reference>
<dbReference type="InterPro" id="IPR050131">
    <property type="entry name" value="Peptidase_S8_subtilisin-like"/>
</dbReference>
<feature type="active site" description="Charge relay system" evidence="5">
    <location>
        <position position="438"/>
    </location>
</feature>
<reference evidence="11" key="1">
    <citation type="journal article" date="2023" name="Mol. Phylogenet. Evol.">
        <title>Genome-scale phylogeny and comparative genomics of the fungal order Sordariales.</title>
        <authorList>
            <person name="Hensen N."/>
            <person name="Bonometti L."/>
            <person name="Westerberg I."/>
            <person name="Brannstrom I.O."/>
            <person name="Guillou S."/>
            <person name="Cros-Aarteil S."/>
            <person name="Calhoun S."/>
            <person name="Haridas S."/>
            <person name="Kuo A."/>
            <person name="Mondo S."/>
            <person name="Pangilinan J."/>
            <person name="Riley R."/>
            <person name="LaButti K."/>
            <person name="Andreopoulos B."/>
            <person name="Lipzen A."/>
            <person name="Chen C."/>
            <person name="Yan M."/>
            <person name="Daum C."/>
            <person name="Ng V."/>
            <person name="Clum A."/>
            <person name="Steindorff A."/>
            <person name="Ohm R.A."/>
            <person name="Martin F."/>
            <person name="Silar P."/>
            <person name="Natvig D.O."/>
            <person name="Lalanne C."/>
            <person name="Gautier V."/>
            <person name="Ament-Velasquez S.L."/>
            <person name="Kruys A."/>
            <person name="Hutchinson M.I."/>
            <person name="Powell A.J."/>
            <person name="Barry K."/>
            <person name="Miller A.N."/>
            <person name="Grigoriev I.V."/>
            <person name="Debuchy R."/>
            <person name="Gladieux P."/>
            <person name="Hiltunen Thoren M."/>
            <person name="Johannesson H."/>
        </authorList>
    </citation>
    <scope>NUCLEOTIDE SEQUENCE</scope>
    <source>
        <strain evidence="11">CBS 955.72</strain>
    </source>
</reference>